<evidence type="ECO:0000313" key="1">
    <source>
        <dbReference type="EMBL" id="ORX94788.1"/>
    </source>
</evidence>
<keyword evidence="2" id="KW-1185">Reference proteome</keyword>
<dbReference type="OrthoDB" id="6020543at2759"/>
<feature type="non-terminal residue" evidence="1">
    <location>
        <position position="72"/>
    </location>
</feature>
<dbReference type="AlphaFoldDB" id="A0A1Y1Y9Y1"/>
<gene>
    <name evidence="1" type="ORF">BCR34DRAFT_579741</name>
</gene>
<protein>
    <submittedName>
        <fullName evidence="1">Uncharacterized protein</fullName>
    </submittedName>
</protein>
<dbReference type="PROSITE" id="PS01095">
    <property type="entry name" value="GH18_1"/>
    <property type="match status" value="1"/>
</dbReference>
<dbReference type="GO" id="GO:0005975">
    <property type="term" value="P:carbohydrate metabolic process"/>
    <property type="evidence" value="ECO:0007669"/>
    <property type="project" value="InterPro"/>
</dbReference>
<organism evidence="1 2">
    <name type="scientific">Clohesyomyces aquaticus</name>
    <dbReference type="NCBI Taxonomy" id="1231657"/>
    <lineage>
        <taxon>Eukaryota</taxon>
        <taxon>Fungi</taxon>
        <taxon>Dikarya</taxon>
        <taxon>Ascomycota</taxon>
        <taxon>Pezizomycotina</taxon>
        <taxon>Dothideomycetes</taxon>
        <taxon>Pleosporomycetidae</taxon>
        <taxon>Pleosporales</taxon>
        <taxon>Lindgomycetaceae</taxon>
        <taxon>Clohesyomyces</taxon>
    </lineage>
</organism>
<sequence>MFGPRRPGSLVPRPFGNSSIDGFDFDFESPTKDMVLVGERLRSRIETTTLSVGKKCLFTVALQWTEEYGEWV</sequence>
<dbReference type="InterPro" id="IPR001579">
    <property type="entry name" value="Glyco_hydro_18_chit_AS"/>
</dbReference>
<dbReference type="GO" id="GO:0004553">
    <property type="term" value="F:hydrolase activity, hydrolyzing O-glycosyl compounds"/>
    <property type="evidence" value="ECO:0007669"/>
    <property type="project" value="InterPro"/>
</dbReference>
<comment type="caution">
    <text evidence="1">The sequence shown here is derived from an EMBL/GenBank/DDBJ whole genome shotgun (WGS) entry which is preliminary data.</text>
</comment>
<proteinExistence type="predicted"/>
<accession>A0A1Y1Y9Y1</accession>
<dbReference type="InterPro" id="IPR017853">
    <property type="entry name" value="GH"/>
</dbReference>
<name>A0A1Y1Y9Y1_9PLEO</name>
<dbReference type="STRING" id="1231657.A0A1Y1Y9Y1"/>
<dbReference type="SUPFAM" id="SSF51445">
    <property type="entry name" value="(Trans)glycosidases"/>
    <property type="match status" value="1"/>
</dbReference>
<evidence type="ECO:0000313" key="2">
    <source>
        <dbReference type="Proteomes" id="UP000193144"/>
    </source>
</evidence>
<dbReference type="Proteomes" id="UP000193144">
    <property type="component" value="Unassembled WGS sequence"/>
</dbReference>
<dbReference type="EMBL" id="MCFA01000299">
    <property type="protein sequence ID" value="ORX94788.1"/>
    <property type="molecule type" value="Genomic_DNA"/>
</dbReference>
<dbReference type="Gene3D" id="3.20.20.80">
    <property type="entry name" value="Glycosidases"/>
    <property type="match status" value="1"/>
</dbReference>
<reference evidence="1 2" key="1">
    <citation type="submission" date="2016-07" db="EMBL/GenBank/DDBJ databases">
        <title>Pervasive Adenine N6-methylation of Active Genes in Fungi.</title>
        <authorList>
            <consortium name="DOE Joint Genome Institute"/>
            <person name="Mondo S.J."/>
            <person name="Dannebaum R.O."/>
            <person name="Kuo R.C."/>
            <person name="Labutti K."/>
            <person name="Haridas S."/>
            <person name="Kuo A."/>
            <person name="Salamov A."/>
            <person name="Ahrendt S.R."/>
            <person name="Lipzen A."/>
            <person name="Sullivan W."/>
            <person name="Andreopoulos W.B."/>
            <person name="Clum A."/>
            <person name="Lindquist E."/>
            <person name="Daum C."/>
            <person name="Ramamoorthy G.K."/>
            <person name="Gryganskyi A."/>
            <person name="Culley D."/>
            <person name="Magnuson J.K."/>
            <person name="James T.Y."/>
            <person name="O'Malley M.A."/>
            <person name="Stajich J.E."/>
            <person name="Spatafora J.W."/>
            <person name="Visel A."/>
            <person name="Grigoriev I.V."/>
        </authorList>
    </citation>
    <scope>NUCLEOTIDE SEQUENCE [LARGE SCALE GENOMIC DNA]</scope>
    <source>
        <strain evidence="1 2">CBS 115471</strain>
    </source>
</reference>